<accession>A0A1H6SET2</accession>
<evidence type="ECO:0000256" key="5">
    <source>
        <dbReference type="ARBA" id="ARBA00023002"/>
    </source>
</evidence>
<keyword evidence="7" id="KW-0676">Redox-active center</keyword>
<dbReference type="RefSeq" id="WP_091633452.1">
    <property type="nucleotide sequence ID" value="NZ_FNYW01000006.1"/>
</dbReference>
<dbReference type="SUPFAM" id="SSF51905">
    <property type="entry name" value="FAD/NAD(P)-binding domain"/>
    <property type="match status" value="1"/>
</dbReference>
<evidence type="ECO:0000256" key="1">
    <source>
        <dbReference type="ARBA" id="ARBA00001974"/>
    </source>
</evidence>
<evidence type="ECO:0000256" key="4">
    <source>
        <dbReference type="ARBA" id="ARBA00022827"/>
    </source>
</evidence>
<reference evidence="11" key="1">
    <citation type="submission" date="2016-10" db="EMBL/GenBank/DDBJ databases">
        <authorList>
            <person name="Varghese N."/>
            <person name="Submissions S."/>
        </authorList>
    </citation>
    <scope>NUCLEOTIDE SEQUENCE [LARGE SCALE GENOMIC DNA]</scope>
    <source>
        <strain evidence="11">DSM 25751</strain>
    </source>
</reference>
<name>A0A1H6SET2_9LACT</name>
<dbReference type="SUPFAM" id="SSF55424">
    <property type="entry name" value="FAD/NAD-linked reductases, dimerisation (C-terminal) domain"/>
    <property type="match status" value="1"/>
</dbReference>
<keyword evidence="5" id="KW-0560">Oxidoreductase</keyword>
<evidence type="ECO:0000256" key="2">
    <source>
        <dbReference type="ARBA" id="ARBA00009130"/>
    </source>
</evidence>
<dbReference type="PRINTS" id="PR00411">
    <property type="entry name" value="PNDRDTASEI"/>
</dbReference>
<keyword evidence="3" id="KW-0285">Flavoprotein</keyword>
<dbReference type="InterPro" id="IPR004099">
    <property type="entry name" value="Pyr_nucl-diS_OxRdtase_dimer"/>
</dbReference>
<comment type="cofactor">
    <cofactor evidence="1">
        <name>FAD</name>
        <dbReference type="ChEBI" id="CHEBI:57692"/>
    </cofactor>
</comment>
<evidence type="ECO:0000256" key="3">
    <source>
        <dbReference type="ARBA" id="ARBA00022630"/>
    </source>
</evidence>
<keyword evidence="4" id="KW-0274">FAD</keyword>
<dbReference type="PANTHER" id="PTHR43429:SF1">
    <property type="entry name" value="NAD(P)H SULFUR OXIDOREDUCTASE (COA-DEPENDENT)"/>
    <property type="match status" value="1"/>
</dbReference>
<dbReference type="Proteomes" id="UP000198564">
    <property type="component" value="Unassembled WGS sequence"/>
</dbReference>
<organism evidence="10 11">
    <name type="scientific">Alkalibacterium gilvum</name>
    <dbReference type="NCBI Taxonomy" id="1130080"/>
    <lineage>
        <taxon>Bacteria</taxon>
        <taxon>Bacillati</taxon>
        <taxon>Bacillota</taxon>
        <taxon>Bacilli</taxon>
        <taxon>Lactobacillales</taxon>
        <taxon>Carnobacteriaceae</taxon>
        <taxon>Alkalibacterium</taxon>
    </lineage>
</organism>
<dbReference type="InterPro" id="IPR050260">
    <property type="entry name" value="FAD-bd_OxRdtase"/>
</dbReference>
<dbReference type="InterPro" id="IPR016156">
    <property type="entry name" value="FAD/NAD-linked_Rdtase_dimer_sf"/>
</dbReference>
<dbReference type="AlphaFoldDB" id="A0A1H6SET2"/>
<proteinExistence type="inferred from homology"/>
<dbReference type="PANTHER" id="PTHR43429">
    <property type="entry name" value="PYRIDINE NUCLEOTIDE-DISULFIDE OXIDOREDUCTASE DOMAIN-CONTAINING"/>
    <property type="match status" value="1"/>
</dbReference>
<feature type="domain" description="Pyridine nucleotide-disulphide oxidoreductase dimerisation" evidence="8">
    <location>
        <begin position="331"/>
        <end position="426"/>
    </location>
</feature>
<sequence length="451" mass="49693">MKFIVVGTSHAGYEVVETLLKDHPDADVHLYERGSTASFLSCGIQSYLEGISENADQLHYATEQSFKDQGVNVHMNSDVVGINSSDKTITVKTADGETEESYDKLFISPGAKPVELPIPGTDLENTFYVRGRDWAQKIKARMAHSKKAVVVGAGYIGIEVVEAFAKAGIEVTVIDALDRVLKTYLDKEFTDILEDEMREENITVRTDEMVKEIVGENGKVQKVITNKGEYDVDTVILSAGVRPNTKWLDGVVDLNNDGTVVVDEYMQTSEKDIFAAGDATRIPFAPNHGDKLIALASNARRQAVVAAKNMVEKKMKMPEVAGTSGLSLLSYKFASTGVKDIDSDTVDAEVSSKYVEEKLRPKFMGDDETVKMKIHFEKDSKRIVGAQLMSTYDITPAINTLSVAITAGWTLDQLAFADFFFQPGFNRPWNFLNVLAQQASGETYGSDNMLF</sequence>
<dbReference type="EMBL" id="FNYW01000006">
    <property type="protein sequence ID" value="SEI63297.1"/>
    <property type="molecule type" value="Genomic_DNA"/>
</dbReference>
<dbReference type="Pfam" id="PF02852">
    <property type="entry name" value="Pyr_redox_dim"/>
    <property type="match status" value="1"/>
</dbReference>
<keyword evidence="11" id="KW-1185">Reference proteome</keyword>
<dbReference type="InterPro" id="IPR036188">
    <property type="entry name" value="FAD/NAD-bd_sf"/>
</dbReference>
<dbReference type="Pfam" id="PF07992">
    <property type="entry name" value="Pyr_redox_2"/>
    <property type="match status" value="1"/>
</dbReference>
<evidence type="ECO:0000259" key="8">
    <source>
        <dbReference type="Pfam" id="PF02852"/>
    </source>
</evidence>
<evidence type="ECO:0000259" key="9">
    <source>
        <dbReference type="Pfam" id="PF07992"/>
    </source>
</evidence>
<feature type="domain" description="FAD/NAD(P)-binding" evidence="9">
    <location>
        <begin position="2"/>
        <end position="303"/>
    </location>
</feature>
<dbReference type="STRING" id="1130080.SAMN04488113_10657"/>
<keyword evidence="6" id="KW-0558">Oxidation</keyword>
<protein>
    <submittedName>
        <fullName evidence="10">NADPH-dependent 2,4-dienoyl-CoA reductase, sulfur reductase</fullName>
    </submittedName>
</protein>
<dbReference type="InterPro" id="IPR023753">
    <property type="entry name" value="FAD/NAD-binding_dom"/>
</dbReference>
<dbReference type="PRINTS" id="PR00368">
    <property type="entry name" value="FADPNR"/>
</dbReference>
<dbReference type="Gene3D" id="3.50.50.60">
    <property type="entry name" value="FAD/NAD(P)-binding domain"/>
    <property type="match status" value="2"/>
</dbReference>
<gene>
    <name evidence="10" type="ORF">SAMN04488113_10657</name>
</gene>
<comment type="similarity">
    <text evidence="2">Belongs to the class-III pyridine nucleotide-disulfide oxidoreductase family.</text>
</comment>
<evidence type="ECO:0000256" key="7">
    <source>
        <dbReference type="ARBA" id="ARBA00023284"/>
    </source>
</evidence>
<evidence type="ECO:0000313" key="11">
    <source>
        <dbReference type="Proteomes" id="UP000198564"/>
    </source>
</evidence>
<dbReference type="GO" id="GO:0016491">
    <property type="term" value="F:oxidoreductase activity"/>
    <property type="evidence" value="ECO:0007669"/>
    <property type="project" value="UniProtKB-KW"/>
</dbReference>
<dbReference type="OrthoDB" id="9802028at2"/>
<dbReference type="Gene3D" id="3.30.390.30">
    <property type="match status" value="1"/>
</dbReference>
<evidence type="ECO:0000313" key="10">
    <source>
        <dbReference type="EMBL" id="SEI63297.1"/>
    </source>
</evidence>
<evidence type="ECO:0000256" key="6">
    <source>
        <dbReference type="ARBA" id="ARBA00023097"/>
    </source>
</evidence>